<dbReference type="InterPro" id="IPR051057">
    <property type="entry name" value="PI-PLC_domain"/>
</dbReference>
<accession>A0AA39ZN25</accession>
<keyword evidence="2" id="KW-0732">Signal</keyword>
<dbReference type="GO" id="GO:0006629">
    <property type="term" value="P:lipid metabolic process"/>
    <property type="evidence" value="ECO:0007669"/>
    <property type="project" value="InterPro"/>
</dbReference>
<dbReference type="PANTHER" id="PTHR13593:SF116">
    <property type="entry name" value="PLC-LIKE PHOSPHODIESTERASE"/>
    <property type="match status" value="1"/>
</dbReference>
<feature type="compositionally biased region" description="Low complexity" evidence="1">
    <location>
        <begin position="370"/>
        <end position="380"/>
    </location>
</feature>
<comment type="caution">
    <text evidence="3">The sequence shown here is derived from an EMBL/GenBank/DDBJ whole genome shotgun (WGS) entry which is preliminary data.</text>
</comment>
<dbReference type="AlphaFoldDB" id="A0AA39ZN25"/>
<dbReference type="EMBL" id="JAULSY010000002">
    <property type="protein sequence ID" value="KAK0674209.1"/>
    <property type="molecule type" value="Genomic_DNA"/>
</dbReference>
<dbReference type="SUPFAM" id="SSF51695">
    <property type="entry name" value="PLC-like phosphodiesterases"/>
    <property type="match status" value="1"/>
</dbReference>
<evidence type="ECO:0000256" key="1">
    <source>
        <dbReference type="SAM" id="MobiDB-lite"/>
    </source>
</evidence>
<evidence type="ECO:0000256" key="2">
    <source>
        <dbReference type="SAM" id="SignalP"/>
    </source>
</evidence>
<reference evidence="3" key="1">
    <citation type="submission" date="2023-06" db="EMBL/GenBank/DDBJ databases">
        <title>Genome-scale phylogeny and comparative genomics of the fungal order Sordariales.</title>
        <authorList>
            <consortium name="Lawrence Berkeley National Laboratory"/>
            <person name="Hensen N."/>
            <person name="Bonometti L."/>
            <person name="Westerberg I."/>
            <person name="Brannstrom I.O."/>
            <person name="Guillou S."/>
            <person name="Cros-Aarteil S."/>
            <person name="Calhoun S."/>
            <person name="Haridas S."/>
            <person name="Kuo A."/>
            <person name="Mondo S."/>
            <person name="Pangilinan J."/>
            <person name="Riley R."/>
            <person name="Labutti K."/>
            <person name="Andreopoulos B."/>
            <person name="Lipzen A."/>
            <person name="Chen C."/>
            <person name="Yanf M."/>
            <person name="Daum C."/>
            <person name="Ng V."/>
            <person name="Clum A."/>
            <person name="Steindorff A."/>
            <person name="Ohm R."/>
            <person name="Martin F."/>
            <person name="Silar P."/>
            <person name="Natvig D."/>
            <person name="Lalanne C."/>
            <person name="Gautier V."/>
            <person name="Ament-Velasquez S.L."/>
            <person name="Kruys A."/>
            <person name="Hutchinson M.I."/>
            <person name="Powell A.J."/>
            <person name="Barry K."/>
            <person name="Miller A.N."/>
            <person name="Grigoriev I.V."/>
            <person name="Debuchy R."/>
            <person name="Gladieux P."/>
            <person name="Thoren M.H."/>
            <person name="Johannesson H."/>
        </authorList>
    </citation>
    <scope>NUCLEOTIDE SEQUENCE</scope>
    <source>
        <strain evidence="3">CBS 307.81</strain>
    </source>
</reference>
<feature type="chain" id="PRO_5041433906" evidence="2">
    <location>
        <begin position="21"/>
        <end position="482"/>
    </location>
</feature>
<feature type="compositionally biased region" description="Basic residues" evidence="1">
    <location>
        <begin position="360"/>
        <end position="369"/>
    </location>
</feature>
<feature type="compositionally biased region" description="Basic and acidic residues" evidence="1">
    <location>
        <begin position="26"/>
        <end position="37"/>
    </location>
</feature>
<name>A0AA39ZN25_9PEZI</name>
<dbReference type="PROSITE" id="PS50007">
    <property type="entry name" value="PIPLC_X_DOMAIN"/>
    <property type="match status" value="1"/>
</dbReference>
<protein>
    <submittedName>
        <fullName evidence="3">PLC-like phosphodiesterase</fullName>
    </submittedName>
</protein>
<dbReference type="InterPro" id="IPR017946">
    <property type="entry name" value="PLC-like_Pdiesterase_TIM-brl"/>
</dbReference>
<feature type="compositionally biased region" description="Polar residues" evidence="1">
    <location>
        <begin position="289"/>
        <end position="299"/>
    </location>
</feature>
<evidence type="ECO:0000313" key="3">
    <source>
        <dbReference type="EMBL" id="KAK0674209.1"/>
    </source>
</evidence>
<proteinExistence type="predicted"/>
<feature type="signal peptide" evidence="2">
    <location>
        <begin position="1"/>
        <end position="20"/>
    </location>
</feature>
<feature type="region of interest" description="Disordered" evidence="1">
    <location>
        <begin position="276"/>
        <end position="300"/>
    </location>
</feature>
<dbReference type="GO" id="GO:0008081">
    <property type="term" value="F:phosphoric diester hydrolase activity"/>
    <property type="evidence" value="ECO:0007669"/>
    <property type="project" value="InterPro"/>
</dbReference>
<feature type="region of interest" description="Disordered" evidence="1">
    <location>
        <begin position="23"/>
        <end position="47"/>
    </location>
</feature>
<sequence length="482" mass="53429">MVNLCFTTSLLLSLSTVATSLSLPDHPSDTADLESRPPRPKARIPPPLSVGDYALQKALYDAEEIFGYYSYPPDPKKDTRINMNRCEWMSKLPDTAPLHQLNIPGTHASATWSLSDSSNLSSSFPYNSDKANNLPPTSHYQCQTSPLIDSLNAGIRFFDLSFGIDLTGKKLVFWHEKALLSETATVENVMFGFYTWLEQHPSEVIFLSLKYEAPNPTPLIPQPQIDSQIYTLLTTRPARRYIHQSKTLPPSLGHVRGKIILLRRFNLPHVTTHSHLPGIHLPPHHYPPANSQSPSSLTYGSRYDKQTLHISDWSSLSSSLSGESPLDHIKAKLLVIESHFFSASKGVTGQDYNGDYDLKAHHKSPKGGSKRSSSSIGWSGPQAVKTDGELWITFTSGENNAEGVTPEVLALGSEDTEDSEGYRMGVNKGLCKLLRRYRGKRLGIIVVDFWEGEHGDLIGAILGDWGSNGRYNRPGGRGEEYC</sequence>
<organism evidence="3 4">
    <name type="scientific">Cercophora samala</name>
    <dbReference type="NCBI Taxonomy" id="330535"/>
    <lineage>
        <taxon>Eukaryota</taxon>
        <taxon>Fungi</taxon>
        <taxon>Dikarya</taxon>
        <taxon>Ascomycota</taxon>
        <taxon>Pezizomycotina</taxon>
        <taxon>Sordariomycetes</taxon>
        <taxon>Sordariomycetidae</taxon>
        <taxon>Sordariales</taxon>
        <taxon>Lasiosphaeriaceae</taxon>
        <taxon>Cercophora</taxon>
    </lineage>
</organism>
<dbReference type="Gene3D" id="3.20.20.190">
    <property type="entry name" value="Phosphatidylinositol (PI) phosphodiesterase"/>
    <property type="match status" value="1"/>
</dbReference>
<dbReference type="PANTHER" id="PTHR13593">
    <property type="match status" value="1"/>
</dbReference>
<keyword evidence="4" id="KW-1185">Reference proteome</keyword>
<feature type="region of interest" description="Disordered" evidence="1">
    <location>
        <begin position="358"/>
        <end position="382"/>
    </location>
</feature>
<evidence type="ECO:0000313" key="4">
    <source>
        <dbReference type="Proteomes" id="UP001174997"/>
    </source>
</evidence>
<gene>
    <name evidence="3" type="ORF">QBC41DRAFT_332868</name>
</gene>
<dbReference type="Proteomes" id="UP001174997">
    <property type="component" value="Unassembled WGS sequence"/>
</dbReference>